<gene>
    <name evidence="1" type="ORF">COO91_02928</name>
</gene>
<organism evidence="1 2">
    <name type="scientific">Nostoc flagelliforme CCNUN1</name>
    <dbReference type="NCBI Taxonomy" id="2038116"/>
    <lineage>
        <taxon>Bacteria</taxon>
        <taxon>Bacillati</taxon>
        <taxon>Cyanobacteriota</taxon>
        <taxon>Cyanophyceae</taxon>
        <taxon>Nostocales</taxon>
        <taxon>Nostocaceae</taxon>
        <taxon>Nostoc</taxon>
    </lineage>
</organism>
<sequence>MMAIDMVSIPITLEQLITAVQQLQPEERAEVARALILVDLRSDLRALIQELYAQPPVDDITDDNIMAEIKAVRQQSHQT</sequence>
<dbReference type="AlphaFoldDB" id="A0A2K8SNF3"/>
<protein>
    <submittedName>
        <fullName evidence="1">Uncharacterized protein</fullName>
    </submittedName>
</protein>
<proteinExistence type="predicted"/>
<name>A0A2K8SNF3_9NOSO</name>
<reference evidence="1 2" key="1">
    <citation type="submission" date="2017-11" db="EMBL/GenBank/DDBJ databases">
        <title>Complete genome of a free-living desiccation-tolerant cyanobacterium and its photosynthetic adaptation to extreme terrestrial habitat.</title>
        <authorList>
            <person name="Shang J."/>
        </authorList>
    </citation>
    <scope>NUCLEOTIDE SEQUENCE [LARGE SCALE GENOMIC DNA]</scope>
    <source>
        <strain evidence="1 2">CCNUN1</strain>
    </source>
</reference>
<evidence type="ECO:0000313" key="1">
    <source>
        <dbReference type="EMBL" id="AUB36996.1"/>
    </source>
</evidence>
<dbReference type="RefSeq" id="WP_100898767.1">
    <property type="nucleotide sequence ID" value="NZ_CAWNNC010000001.1"/>
</dbReference>
<dbReference type="KEGG" id="nfl:COO91_02928"/>
<dbReference type="EMBL" id="CP024785">
    <property type="protein sequence ID" value="AUB36996.1"/>
    <property type="molecule type" value="Genomic_DNA"/>
</dbReference>
<accession>A0A2K8SNF3</accession>
<dbReference type="Proteomes" id="UP000232003">
    <property type="component" value="Chromosome"/>
</dbReference>
<evidence type="ECO:0000313" key="2">
    <source>
        <dbReference type="Proteomes" id="UP000232003"/>
    </source>
</evidence>
<keyword evidence="2" id="KW-1185">Reference proteome</keyword>
<dbReference type="OrthoDB" id="488680at2"/>